<dbReference type="Proteomes" id="UP000008312">
    <property type="component" value="Unassembled WGS sequence"/>
</dbReference>
<evidence type="ECO:0000256" key="6">
    <source>
        <dbReference type="ARBA" id="ARBA00009951"/>
    </source>
</evidence>
<dbReference type="Pfam" id="PF00462">
    <property type="entry name" value="Glutaredoxin"/>
    <property type="match status" value="1"/>
</dbReference>
<evidence type="ECO:0000256" key="5">
    <source>
        <dbReference type="ARBA" id="ARBA00005051"/>
    </source>
</evidence>
<comment type="pathway">
    <text evidence="4">Cofactor biosynthesis; tetrahydrofolate biosynthesis; 7,8-dihydrofolate from 2-amino-4-hydroxy-6-hydroxymethyl-7,8-dihydropteridine diphosphate and 4-aminobenzoate: step 1/2.</text>
</comment>
<dbReference type="NCBIfam" id="TIGR02180">
    <property type="entry name" value="GRX_euk"/>
    <property type="match status" value="1"/>
</dbReference>
<evidence type="ECO:0000256" key="4">
    <source>
        <dbReference type="ARBA" id="ARBA00004763"/>
    </source>
</evidence>
<protein>
    <submittedName>
        <fullName evidence="20">Dihydropteroate synthase</fullName>
    </submittedName>
</protein>
<dbReference type="GO" id="GO:0005740">
    <property type="term" value="C:mitochondrial envelope"/>
    <property type="evidence" value="ECO:0007669"/>
    <property type="project" value="TreeGrafter"/>
</dbReference>
<evidence type="ECO:0000259" key="19">
    <source>
        <dbReference type="PROSITE" id="PS50972"/>
    </source>
</evidence>
<name>D8LUQ8_BLAHO</name>
<gene>
    <name evidence="20" type="ORF">GSBLH_T00000014001</name>
</gene>
<dbReference type="GO" id="GO:0016301">
    <property type="term" value="F:kinase activity"/>
    <property type="evidence" value="ECO:0007669"/>
    <property type="project" value="UniProtKB-KW"/>
</dbReference>
<dbReference type="GO" id="GO:0003848">
    <property type="term" value="F:2-amino-4-hydroxy-6-hydroxymethyldihydropteridine diphosphokinase activity"/>
    <property type="evidence" value="ECO:0007669"/>
    <property type="project" value="UniProtKB-EC"/>
</dbReference>
<comment type="cofactor">
    <cofactor evidence="3">
        <name>Mg(2+)</name>
        <dbReference type="ChEBI" id="CHEBI:18420"/>
    </cofactor>
</comment>
<dbReference type="InterPro" id="IPR006390">
    <property type="entry name" value="DHP_synth_dom"/>
</dbReference>
<dbReference type="InterPro" id="IPR011005">
    <property type="entry name" value="Dihydropteroate_synth-like_sf"/>
</dbReference>
<evidence type="ECO:0000313" key="21">
    <source>
        <dbReference type="Proteomes" id="UP000008312"/>
    </source>
</evidence>
<keyword evidence="21" id="KW-1185">Reference proteome</keyword>
<evidence type="ECO:0000256" key="3">
    <source>
        <dbReference type="ARBA" id="ARBA00001946"/>
    </source>
</evidence>
<comment type="similarity">
    <text evidence="6">In the C-terminal section; belongs to the DHPS family.</text>
</comment>
<dbReference type="InterPro" id="IPR011767">
    <property type="entry name" value="GLR_AS"/>
</dbReference>
<dbReference type="EMBL" id="FN668638">
    <property type="protein sequence ID" value="CBK19547.2"/>
    <property type="molecule type" value="Genomic_DNA"/>
</dbReference>
<dbReference type="PROSITE" id="PS00794">
    <property type="entry name" value="HPPK"/>
    <property type="match status" value="1"/>
</dbReference>
<dbReference type="InterPro" id="IPR035907">
    <property type="entry name" value="Hppk_sf"/>
</dbReference>
<evidence type="ECO:0000256" key="17">
    <source>
        <dbReference type="ARBA" id="ARBA00023268"/>
    </source>
</evidence>
<evidence type="ECO:0000256" key="8">
    <source>
        <dbReference type="ARBA" id="ARBA00022679"/>
    </source>
</evidence>
<comment type="catalytic activity">
    <reaction evidence="2">
        <text>6-hydroxymethyl-7,8-dihydropterin + ATP = (7,8-dihydropterin-6-yl)methyl diphosphate + AMP + H(+)</text>
        <dbReference type="Rhea" id="RHEA:11412"/>
        <dbReference type="ChEBI" id="CHEBI:15378"/>
        <dbReference type="ChEBI" id="CHEBI:30616"/>
        <dbReference type="ChEBI" id="CHEBI:44841"/>
        <dbReference type="ChEBI" id="CHEBI:72950"/>
        <dbReference type="ChEBI" id="CHEBI:456215"/>
        <dbReference type="EC" id="2.7.6.3"/>
    </reaction>
</comment>
<dbReference type="PROSITE" id="PS00195">
    <property type="entry name" value="GLUTAREDOXIN_1"/>
    <property type="match status" value="1"/>
</dbReference>
<dbReference type="InterPro" id="IPR000489">
    <property type="entry name" value="Pterin-binding_dom"/>
</dbReference>
<dbReference type="Gene3D" id="3.40.30.10">
    <property type="entry name" value="Glutaredoxin"/>
    <property type="match status" value="1"/>
</dbReference>
<dbReference type="NCBIfam" id="TIGR01498">
    <property type="entry name" value="folK"/>
    <property type="match status" value="1"/>
</dbReference>
<evidence type="ECO:0000256" key="10">
    <source>
        <dbReference type="ARBA" id="ARBA00022741"/>
    </source>
</evidence>
<evidence type="ECO:0000256" key="11">
    <source>
        <dbReference type="ARBA" id="ARBA00022777"/>
    </source>
</evidence>
<dbReference type="InterPro" id="IPR002109">
    <property type="entry name" value="Glutaredoxin"/>
</dbReference>
<dbReference type="OMA" id="NIPHKLM"/>
<keyword evidence="12" id="KW-0067">ATP-binding</keyword>
<dbReference type="GO" id="GO:0004156">
    <property type="term" value="F:dihydropteroate synthase activity"/>
    <property type="evidence" value="ECO:0007669"/>
    <property type="project" value="UniProtKB-EC"/>
</dbReference>
<keyword evidence="13" id="KW-0460">Magnesium</keyword>
<dbReference type="CDD" id="cd03419">
    <property type="entry name" value="GRX_GRXh_1_2_like"/>
    <property type="match status" value="1"/>
</dbReference>
<dbReference type="InterPro" id="IPR011899">
    <property type="entry name" value="Glutaredoxin_euk/vir"/>
</dbReference>
<evidence type="ECO:0000256" key="7">
    <source>
        <dbReference type="ARBA" id="ARBA00022448"/>
    </source>
</evidence>
<reference evidence="20" key="1">
    <citation type="submission" date="2010-02" db="EMBL/GenBank/DDBJ databases">
        <title>Sequencing and annotation of the Blastocystis hominis genome.</title>
        <authorList>
            <person name="Wincker P."/>
        </authorList>
    </citation>
    <scope>NUCLEOTIDE SEQUENCE</scope>
    <source>
        <strain evidence="20">Singapore isolate B</strain>
    </source>
</reference>
<keyword evidence="10" id="KW-0547">Nucleotide-binding</keyword>
<comment type="pathway">
    <text evidence="5">Cofactor biosynthesis; tetrahydrofolate biosynthesis; 2-amino-4-hydroxy-6-hydroxymethyl-7,8-dihydropteridine diphosphate from 7,8-dihydroneopterin triphosphate: step 4/4.</text>
</comment>
<dbReference type="PRINTS" id="PR00160">
    <property type="entry name" value="GLUTAREDOXIN"/>
</dbReference>
<dbReference type="NCBIfam" id="TIGR01496">
    <property type="entry name" value="DHPS"/>
    <property type="match status" value="1"/>
</dbReference>
<dbReference type="RefSeq" id="XP_012893595.1">
    <property type="nucleotide sequence ID" value="XM_013038141.1"/>
</dbReference>
<dbReference type="SUPFAM" id="SSF51717">
    <property type="entry name" value="Dihydropteroate synthetase-like"/>
    <property type="match status" value="1"/>
</dbReference>
<dbReference type="SUPFAM" id="SSF55083">
    <property type="entry name" value="6-hydroxymethyl-7,8-dihydropterin pyrophosphokinase, HPPK"/>
    <property type="match status" value="1"/>
</dbReference>
<evidence type="ECO:0000256" key="2">
    <source>
        <dbReference type="ARBA" id="ARBA00000198"/>
    </source>
</evidence>
<dbReference type="GO" id="GO:0046654">
    <property type="term" value="P:tetrahydrofolate biosynthetic process"/>
    <property type="evidence" value="ECO:0007669"/>
    <property type="project" value="UniProtKB-UniPathway"/>
</dbReference>
<dbReference type="InterPro" id="IPR014025">
    <property type="entry name" value="Glutaredoxin_subgr"/>
</dbReference>
<dbReference type="Pfam" id="PF01288">
    <property type="entry name" value="HPPK"/>
    <property type="match status" value="1"/>
</dbReference>
<dbReference type="AlphaFoldDB" id="D8LUQ8"/>
<dbReference type="GO" id="GO:0046872">
    <property type="term" value="F:metal ion binding"/>
    <property type="evidence" value="ECO:0007669"/>
    <property type="project" value="UniProtKB-KW"/>
</dbReference>
<evidence type="ECO:0000256" key="16">
    <source>
        <dbReference type="ARBA" id="ARBA00023157"/>
    </source>
</evidence>
<dbReference type="CDD" id="cd00483">
    <property type="entry name" value="HPPK"/>
    <property type="match status" value="1"/>
</dbReference>
<dbReference type="PANTHER" id="PTHR20941">
    <property type="entry name" value="FOLATE SYNTHESIS PROTEINS"/>
    <property type="match status" value="1"/>
</dbReference>
<keyword evidence="9" id="KW-0479">Metal-binding</keyword>
<keyword evidence="14" id="KW-0289">Folate biosynthesis</keyword>
<dbReference type="PANTHER" id="PTHR20941:SF1">
    <property type="entry name" value="FOLIC ACID SYNTHESIS PROTEIN FOL1"/>
    <property type="match status" value="1"/>
</dbReference>
<evidence type="ECO:0000256" key="1">
    <source>
        <dbReference type="ARBA" id="ARBA00000012"/>
    </source>
</evidence>
<keyword evidence="17" id="KW-0511">Multifunctional enzyme</keyword>
<keyword evidence="8" id="KW-0808">Transferase</keyword>
<dbReference type="OrthoDB" id="615426at2759"/>
<dbReference type="InterPro" id="IPR000550">
    <property type="entry name" value="Hppk"/>
</dbReference>
<dbReference type="PROSITE" id="PS50972">
    <property type="entry name" value="PTERIN_BINDING"/>
    <property type="match status" value="1"/>
</dbReference>
<dbReference type="UniPathway" id="UPA00077">
    <property type="reaction ID" value="UER00155"/>
</dbReference>
<dbReference type="FunFam" id="3.20.20.20:FF:000006">
    <property type="entry name" value="Dihydropteroate synthase"/>
    <property type="match status" value="1"/>
</dbReference>
<evidence type="ECO:0000313" key="20">
    <source>
        <dbReference type="EMBL" id="CBK19547.2"/>
    </source>
</evidence>
<dbReference type="SUPFAM" id="SSF52833">
    <property type="entry name" value="Thioredoxin-like"/>
    <property type="match status" value="1"/>
</dbReference>
<evidence type="ECO:0000256" key="15">
    <source>
        <dbReference type="ARBA" id="ARBA00022982"/>
    </source>
</evidence>
<keyword evidence="7" id="KW-0813">Transport</keyword>
<accession>D8LUQ8</accession>
<dbReference type="PROSITE" id="PS00793">
    <property type="entry name" value="DHPS_2"/>
    <property type="match status" value="1"/>
</dbReference>
<evidence type="ECO:0000256" key="12">
    <source>
        <dbReference type="ARBA" id="ARBA00022840"/>
    </source>
</evidence>
<dbReference type="GO" id="GO:0046656">
    <property type="term" value="P:folic acid biosynthetic process"/>
    <property type="evidence" value="ECO:0007669"/>
    <property type="project" value="UniProtKB-KW"/>
</dbReference>
<dbReference type="GO" id="GO:0005524">
    <property type="term" value="F:ATP binding"/>
    <property type="evidence" value="ECO:0007669"/>
    <property type="project" value="UniProtKB-KW"/>
</dbReference>
<evidence type="ECO:0000256" key="9">
    <source>
        <dbReference type="ARBA" id="ARBA00022723"/>
    </source>
</evidence>
<dbReference type="Pfam" id="PF00809">
    <property type="entry name" value="Pterin_bind"/>
    <property type="match status" value="1"/>
</dbReference>
<comment type="catalytic activity">
    <reaction evidence="1">
        <text>(7,8-dihydropterin-6-yl)methyl diphosphate + 4-aminobenzoate = 7,8-dihydropteroate + diphosphate</text>
        <dbReference type="Rhea" id="RHEA:19949"/>
        <dbReference type="ChEBI" id="CHEBI:17836"/>
        <dbReference type="ChEBI" id="CHEBI:17839"/>
        <dbReference type="ChEBI" id="CHEBI:33019"/>
        <dbReference type="ChEBI" id="CHEBI:72950"/>
        <dbReference type="EC" id="2.5.1.15"/>
    </reaction>
</comment>
<dbReference type="FunCoup" id="D8LUQ8">
    <property type="interactions" value="34"/>
</dbReference>
<dbReference type="Gene3D" id="3.20.20.20">
    <property type="entry name" value="Dihydropteroate synthase-like"/>
    <property type="match status" value="1"/>
</dbReference>
<feature type="domain" description="Pterin-binding" evidence="19">
    <location>
        <begin position="177"/>
        <end position="434"/>
    </location>
</feature>
<sequence>MQVFLALGSNIGNRQKHLYTALSKLRRIASLKDTSFLYDTKAMYEENQSRFLNAVCKVETDMSPSDLLYACKRIEKEMGREKTYRMGPRVIDVDILFYGNDVVKINKVEGFDDLTIPHQRIAERGFVLKPMCDIAPDYVHPVTKKTVREMLSAVDAKDCIRVLPLPNGEVLNLQDRLLIMGILNVTPDSFSDGGKWNSLDSAVSHALQLIDEGADLLDIGGESTRPGAAAISVDEEIRRVIPVIRALREAGVRVPISVDTYHSEVARRAVEAGADLVNDISAGENDPAMLPFLAEAAVPVVLMHKRGNAVTMDKMTRYDDVVHEVADYCRQRADVLMQMGAPRWNIIVDPGLGFAKNTEQNCQLVKEIPRFNQVTGNMPLLIAASRKRFVGEITKVTKAEDRVMGTAAISMYSAEHGAQMVRVHDVKATKQVLDMYYGIVHPFDVFCINRGRGTHGFQNYFYWNQMDFVKSTIAAHPVVVFGKSYCPYCHKALRYLSQTGCHYLNINLDERPDGAEIQSALASLTGRRTVPNVFINQQSIGGGDDTEYLYRTGELQKLVQGL</sequence>
<dbReference type="GeneID" id="24917337"/>
<keyword evidence="18" id="KW-0676">Redox-active center</keyword>
<dbReference type="Gene3D" id="3.30.70.560">
    <property type="entry name" value="7,8-Dihydro-6-hydroxymethylpterin-pyrophosphokinase HPPK"/>
    <property type="match status" value="1"/>
</dbReference>
<keyword evidence="16" id="KW-1015">Disulfide bond</keyword>
<dbReference type="InterPro" id="IPR045031">
    <property type="entry name" value="DHP_synth-like"/>
</dbReference>
<evidence type="ECO:0000256" key="14">
    <source>
        <dbReference type="ARBA" id="ARBA00022909"/>
    </source>
</evidence>
<keyword evidence="15" id="KW-0249">Electron transport</keyword>
<dbReference type="InterPro" id="IPR036249">
    <property type="entry name" value="Thioredoxin-like_sf"/>
</dbReference>
<dbReference type="PROSITE" id="PS51354">
    <property type="entry name" value="GLUTAREDOXIN_2"/>
    <property type="match status" value="1"/>
</dbReference>
<keyword evidence="11" id="KW-0418">Kinase</keyword>
<evidence type="ECO:0000256" key="13">
    <source>
        <dbReference type="ARBA" id="ARBA00022842"/>
    </source>
</evidence>
<dbReference type="PROSITE" id="PS00792">
    <property type="entry name" value="DHPS_1"/>
    <property type="match status" value="1"/>
</dbReference>
<dbReference type="InParanoid" id="D8LUQ8"/>
<proteinExistence type="inferred from homology"/>
<evidence type="ECO:0000256" key="18">
    <source>
        <dbReference type="ARBA" id="ARBA00023284"/>
    </source>
</evidence>
<dbReference type="CDD" id="cd00739">
    <property type="entry name" value="DHPS"/>
    <property type="match status" value="1"/>
</dbReference>
<organism evidence="20">
    <name type="scientific">Blastocystis hominis</name>
    <dbReference type="NCBI Taxonomy" id="12968"/>
    <lineage>
        <taxon>Eukaryota</taxon>
        <taxon>Sar</taxon>
        <taxon>Stramenopiles</taxon>
        <taxon>Bigyra</taxon>
        <taxon>Opalozoa</taxon>
        <taxon>Opalinata</taxon>
        <taxon>Blastocystidae</taxon>
        <taxon>Blastocystis</taxon>
    </lineage>
</organism>